<dbReference type="Proteomes" id="UP000326202">
    <property type="component" value="Chromosome"/>
</dbReference>
<keyword evidence="3" id="KW-1185">Reference proteome</keyword>
<name>A0A5J6MMC2_9PROT</name>
<organism evidence="2 3">
    <name type="scientific">Hypericibacter terrae</name>
    <dbReference type="NCBI Taxonomy" id="2602015"/>
    <lineage>
        <taxon>Bacteria</taxon>
        <taxon>Pseudomonadati</taxon>
        <taxon>Pseudomonadota</taxon>
        <taxon>Alphaproteobacteria</taxon>
        <taxon>Rhodospirillales</taxon>
        <taxon>Dongiaceae</taxon>
        <taxon>Hypericibacter</taxon>
    </lineage>
</organism>
<evidence type="ECO:0000313" key="3">
    <source>
        <dbReference type="Proteomes" id="UP000326202"/>
    </source>
</evidence>
<dbReference type="RefSeq" id="WP_151178673.1">
    <property type="nucleotide sequence ID" value="NZ_CP042906.1"/>
</dbReference>
<evidence type="ECO:0000256" key="1">
    <source>
        <dbReference type="SAM" id="MobiDB-lite"/>
    </source>
</evidence>
<proteinExistence type="predicted"/>
<protein>
    <submittedName>
        <fullName evidence="2">Uncharacterized protein</fullName>
    </submittedName>
</protein>
<accession>A0A5J6MMC2</accession>
<gene>
    <name evidence="2" type="ORF">FRZ44_38300</name>
</gene>
<reference evidence="2 3" key="1">
    <citation type="submission" date="2019-08" db="EMBL/GenBank/DDBJ databases">
        <title>Hyperibacter terrae gen. nov., sp. nov. and Hyperibacter viscosus sp. nov., two new members in the family Rhodospirillaceae isolated from the rhizosphere of Hypericum perforatum.</title>
        <authorList>
            <person name="Noviana Z."/>
        </authorList>
    </citation>
    <scope>NUCLEOTIDE SEQUENCE [LARGE SCALE GENOMIC DNA]</scope>
    <source>
        <strain evidence="2 3">R5913</strain>
    </source>
</reference>
<dbReference type="AlphaFoldDB" id="A0A5J6MMC2"/>
<feature type="region of interest" description="Disordered" evidence="1">
    <location>
        <begin position="18"/>
        <end position="41"/>
    </location>
</feature>
<dbReference type="EMBL" id="CP042906">
    <property type="protein sequence ID" value="QEX18523.1"/>
    <property type="molecule type" value="Genomic_DNA"/>
</dbReference>
<evidence type="ECO:0000313" key="2">
    <source>
        <dbReference type="EMBL" id="QEX18523.1"/>
    </source>
</evidence>
<dbReference type="KEGG" id="htq:FRZ44_38300"/>
<sequence length="190" mass="20166">MKDRASSPLRLQVPRLVATGTAGAASRRPAQPMRFQKPRPAGSLKSVLAETVAQLGGLERAGDWIGRSRTQVARFTDPAEADSFPTIDQIRTWEAALGRPLVTTFMALEAGALLLTMPQGEDGAAAVDLAAIGQETAELFRVYGEALRDGSISRGEAGAMVKEIDDVAAALVTARAHLVEIRDEQEEAAS</sequence>